<evidence type="ECO:0000256" key="1">
    <source>
        <dbReference type="PIRSR" id="PIRSR640198-1"/>
    </source>
</evidence>
<dbReference type="InterPro" id="IPR003812">
    <property type="entry name" value="Fido"/>
</dbReference>
<dbReference type="GO" id="GO:0051301">
    <property type="term" value="P:cell division"/>
    <property type="evidence" value="ECO:0007669"/>
    <property type="project" value="UniProtKB-KW"/>
</dbReference>
<keyword evidence="4" id="KW-0132">Cell division</keyword>
<dbReference type="PROSITE" id="PS51459">
    <property type="entry name" value="FIDO"/>
    <property type="match status" value="1"/>
</dbReference>
<dbReference type="Pfam" id="PF02661">
    <property type="entry name" value="Fic"/>
    <property type="match status" value="1"/>
</dbReference>
<dbReference type="EMBL" id="FKBS01000014">
    <property type="protein sequence ID" value="SAI23554.1"/>
    <property type="molecule type" value="Genomic_DNA"/>
</dbReference>
<feature type="binding site" evidence="2">
    <location>
        <begin position="262"/>
        <end position="263"/>
    </location>
    <ligand>
        <name>ATP</name>
        <dbReference type="ChEBI" id="CHEBI:30616"/>
    </ligand>
</feature>
<evidence type="ECO:0000256" key="2">
    <source>
        <dbReference type="PIRSR" id="PIRSR640198-2"/>
    </source>
</evidence>
<feature type="binding site" evidence="2">
    <location>
        <begin position="227"/>
        <end position="234"/>
    </location>
    <ligand>
        <name>ATP</name>
        <dbReference type="ChEBI" id="CHEBI:30616"/>
    </ligand>
</feature>
<dbReference type="GO" id="GO:0005524">
    <property type="term" value="F:ATP binding"/>
    <property type="evidence" value="ECO:0007669"/>
    <property type="project" value="UniProtKB-KW"/>
</dbReference>
<dbReference type="Proteomes" id="UP000077037">
    <property type="component" value="Unassembled WGS sequence"/>
</dbReference>
<dbReference type="Gene3D" id="1.10.3290.10">
    <property type="entry name" value="Fido-like domain"/>
    <property type="match status" value="1"/>
</dbReference>
<dbReference type="RefSeq" id="WP_082887166.1">
    <property type="nucleotide sequence ID" value="NZ_FKBS01000014.1"/>
</dbReference>
<evidence type="ECO:0000313" key="5">
    <source>
        <dbReference type="Proteomes" id="UP000077037"/>
    </source>
</evidence>
<dbReference type="InterPro" id="IPR036597">
    <property type="entry name" value="Fido-like_dom_sf"/>
</dbReference>
<protein>
    <submittedName>
        <fullName evidence="4">Protein involved in cell division</fullName>
    </submittedName>
</protein>
<reference evidence="4 5" key="1">
    <citation type="submission" date="2016-03" db="EMBL/GenBank/DDBJ databases">
        <authorList>
            <consortium name="Pathogen Informatics"/>
        </authorList>
    </citation>
    <scope>NUCLEOTIDE SEQUENCE [LARGE SCALE GENOMIC DNA]</scope>
    <source>
        <strain evidence="4 5">NCTC13364</strain>
    </source>
</reference>
<organism evidence="4 5">
    <name type="scientific">Bordetella ansorpii</name>
    <dbReference type="NCBI Taxonomy" id="288768"/>
    <lineage>
        <taxon>Bacteria</taxon>
        <taxon>Pseudomonadati</taxon>
        <taxon>Pseudomonadota</taxon>
        <taxon>Betaproteobacteria</taxon>
        <taxon>Burkholderiales</taxon>
        <taxon>Alcaligenaceae</taxon>
        <taxon>Bordetella</taxon>
    </lineage>
</organism>
<dbReference type="PANTHER" id="PTHR13504">
    <property type="entry name" value="FIDO DOMAIN-CONTAINING PROTEIN DDB_G0283145"/>
    <property type="match status" value="1"/>
</dbReference>
<dbReference type="Pfam" id="PF13784">
    <property type="entry name" value="Fic_N"/>
    <property type="match status" value="1"/>
</dbReference>
<proteinExistence type="predicted"/>
<name>A0A157NR19_9BORD</name>
<keyword evidence="2" id="KW-0067">ATP-binding</keyword>
<evidence type="ECO:0000259" key="3">
    <source>
        <dbReference type="PROSITE" id="PS51459"/>
    </source>
</evidence>
<accession>A0A157NR19</accession>
<feature type="domain" description="Fido" evidence="3">
    <location>
        <begin position="136"/>
        <end position="284"/>
    </location>
</feature>
<dbReference type="InterPro" id="IPR040198">
    <property type="entry name" value="Fido_containing"/>
</dbReference>
<dbReference type="PANTHER" id="PTHR13504:SF38">
    <property type="entry name" value="FIDO DOMAIN-CONTAINING PROTEIN"/>
    <property type="match status" value="1"/>
</dbReference>
<dbReference type="InterPro" id="IPR025758">
    <property type="entry name" value="Fic/DOC_N"/>
</dbReference>
<sequence length="407" mass="45820">MRKSDLHPHLQATCLPVPGKSGCFAVVPKPVPIFVDLPACHALLVLARRDLDLLSESIAQNQDHADLLLHMLNRREAVDSSQIEGTHTSFDGLLMHELDVGTEDAKQDRDADTTLNYVRAFTYGAHAVAQKGQSALNQDLIRALHAQLMDGDERADPGNWRRIQNWIGGFAIETASFVPPPPEELSRLMDDLQKLLQYEPESNAIVSVLMRAAIVHAQFEAIHPFRDGNGRTGRLLLPLMFKAEGEPPIHLATFLKVRQREYYRALSEAQKRLNWEPWLKLFLECVVASCRHTIQLLQRLRIIQGNWQQAVGSKTKRRDAAVWELLKLLLGQPIVTVSMVAQRLQVSFPSANTAVGILVDLDILRPANAQRRHRVFHAHEVMNALYTGLDEVLQDVVRQTQVMESPT</sequence>
<dbReference type="SUPFAM" id="SSF140931">
    <property type="entry name" value="Fic-like"/>
    <property type="match status" value="1"/>
</dbReference>
<evidence type="ECO:0000313" key="4">
    <source>
        <dbReference type="EMBL" id="SAI23554.1"/>
    </source>
</evidence>
<dbReference type="OrthoDB" id="9813719at2"/>
<keyword evidence="4" id="KW-0131">Cell cycle</keyword>
<dbReference type="AlphaFoldDB" id="A0A157NR19"/>
<keyword evidence="2" id="KW-0547">Nucleotide-binding</keyword>
<feature type="active site" evidence="1">
    <location>
        <position position="223"/>
    </location>
</feature>
<gene>
    <name evidence="4" type="ORF">SAMEA1982600_01868</name>
</gene>